<dbReference type="CDD" id="cd02440">
    <property type="entry name" value="AdoMet_MTases"/>
    <property type="match status" value="1"/>
</dbReference>
<evidence type="ECO:0000256" key="2">
    <source>
        <dbReference type="ARBA" id="ARBA00022679"/>
    </source>
</evidence>
<dbReference type="InterPro" id="IPR002052">
    <property type="entry name" value="DNA_methylase_N6_adenine_CS"/>
</dbReference>
<evidence type="ECO:0000313" key="4">
    <source>
        <dbReference type="Proteomes" id="UP001529481"/>
    </source>
</evidence>
<dbReference type="SUPFAM" id="SSF53335">
    <property type="entry name" value="S-adenosyl-L-methionine-dependent methyltransferases"/>
    <property type="match status" value="1"/>
</dbReference>
<dbReference type="NCBIfam" id="TIGR00095">
    <property type="entry name" value="16S rRNA (guanine(966)-N(2))-methyltransferase RsmD"/>
    <property type="match status" value="1"/>
</dbReference>
<dbReference type="RefSeq" id="WP_313839044.1">
    <property type="nucleotide sequence ID" value="NZ_JASTZZ010000002.1"/>
</dbReference>
<dbReference type="EC" id="2.1.1.171" evidence="3"/>
<dbReference type="EMBL" id="JASTZZ010000002">
    <property type="protein sequence ID" value="MDT7509303.1"/>
    <property type="molecule type" value="Genomic_DNA"/>
</dbReference>
<dbReference type="Pfam" id="PF03602">
    <property type="entry name" value="Cons_hypoth95"/>
    <property type="match status" value="1"/>
</dbReference>
<keyword evidence="2 3" id="KW-0808">Transferase</keyword>
<reference evidence="3 4" key="1">
    <citation type="submission" date="2023-06" db="EMBL/GenBank/DDBJ databases">
        <authorList>
            <person name="Pascarelli S."/>
        </authorList>
    </citation>
    <scope>NUCLEOTIDE SEQUENCE [LARGE SCALE GENOMIC DNA]</scope>
    <source>
        <strain evidence="3 4">H1HS16N</strain>
    </source>
</reference>
<sequence length="211" mass="22893">MSWSPAERTTDHMHIIAGRFKGFPIPTALKGTRPTTDRTKEAIFSHLESEGLLSGARVLDLFAGTGALGFEALSRGAQSLVAVESSGRVAGLLSRSAAGLRHHPAWDPAMDIRVSRNRAERFVRPLSSGHEDAGLSEACFDLVFMDPPYDLSTEDCQSIMTGLTGRGMVDDRGMIVLERSTRTPPPTAPEGWAIDQARSYGETAVYYLTAR</sequence>
<keyword evidence="1 3" id="KW-0489">Methyltransferase</keyword>
<dbReference type="PROSITE" id="PS00092">
    <property type="entry name" value="N6_MTASE"/>
    <property type="match status" value="1"/>
</dbReference>
<accession>A0ABU3KFZ7</accession>
<name>A0ABU3KFZ7_9BIFI</name>
<dbReference type="PANTHER" id="PTHR43542">
    <property type="entry name" value="METHYLTRANSFERASE"/>
    <property type="match status" value="1"/>
</dbReference>
<keyword evidence="4" id="KW-1185">Reference proteome</keyword>
<dbReference type="PANTHER" id="PTHR43542:SF1">
    <property type="entry name" value="METHYLTRANSFERASE"/>
    <property type="match status" value="1"/>
</dbReference>
<comment type="caution">
    <text evidence="3">The sequence shown here is derived from an EMBL/GenBank/DDBJ whole genome shotgun (WGS) entry which is preliminary data.</text>
</comment>
<dbReference type="PIRSF" id="PIRSF004553">
    <property type="entry name" value="CHP00095"/>
    <property type="match status" value="1"/>
</dbReference>
<proteinExistence type="predicted"/>
<dbReference type="Gene3D" id="3.40.50.150">
    <property type="entry name" value="Vaccinia Virus protein VP39"/>
    <property type="match status" value="1"/>
</dbReference>
<dbReference type="InterPro" id="IPR029063">
    <property type="entry name" value="SAM-dependent_MTases_sf"/>
</dbReference>
<evidence type="ECO:0000313" key="3">
    <source>
        <dbReference type="EMBL" id="MDT7509303.1"/>
    </source>
</evidence>
<evidence type="ECO:0000256" key="1">
    <source>
        <dbReference type="ARBA" id="ARBA00022603"/>
    </source>
</evidence>
<dbReference type="GO" id="GO:0052913">
    <property type="term" value="F:16S rRNA (guanine(966)-N(2))-methyltransferase activity"/>
    <property type="evidence" value="ECO:0007669"/>
    <property type="project" value="UniProtKB-EC"/>
</dbReference>
<gene>
    <name evidence="3" type="primary">rsmD</name>
    <name evidence="3" type="ORF">QRX41_04060</name>
</gene>
<reference evidence="4" key="2">
    <citation type="submission" date="2023-07" db="EMBL/GenBank/DDBJ databases">
        <title>Bifidobacterium spp. in honeybee.</title>
        <authorList>
            <person name="Olofsson T."/>
        </authorList>
    </citation>
    <scope>NUCLEOTIDE SEQUENCE [LARGE SCALE GENOMIC DNA]</scope>
    <source>
        <strain evidence="4">H1HS16N</strain>
    </source>
</reference>
<protein>
    <submittedName>
        <fullName evidence="3">16S rRNA (Guanine(966)-N(2))-methyltransferase RsmD</fullName>
        <ecNumber evidence="3">2.1.1.171</ecNumber>
    </submittedName>
</protein>
<dbReference type="Proteomes" id="UP001529481">
    <property type="component" value="Unassembled WGS sequence"/>
</dbReference>
<dbReference type="InterPro" id="IPR004398">
    <property type="entry name" value="RNA_MeTrfase_RsmD"/>
</dbReference>
<organism evidence="3 4">
    <name type="scientific">Bifidobacterium kimbladii</name>
    <dbReference type="NCBI Taxonomy" id="1293826"/>
    <lineage>
        <taxon>Bacteria</taxon>
        <taxon>Bacillati</taxon>
        <taxon>Actinomycetota</taxon>
        <taxon>Actinomycetes</taxon>
        <taxon>Bifidobacteriales</taxon>
        <taxon>Bifidobacteriaceae</taxon>
        <taxon>Bifidobacterium</taxon>
    </lineage>
</organism>